<feature type="region of interest" description="Disordered" evidence="1">
    <location>
        <begin position="193"/>
        <end position="214"/>
    </location>
</feature>
<feature type="region of interest" description="Disordered" evidence="1">
    <location>
        <begin position="51"/>
        <end position="100"/>
    </location>
</feature>
<keyword evidence="2" id="KW-0472">Membrane</keyword>
<evidence type="ECO:0000313" key="3">
    <source>
        <dbReference type="EMBL" id="BBZ76095.1"/>
    </source>
</evidence>
<protein>
    <recommendedName>
        <fullName evidence="5">Protein kinase</fullName>
    </recommendedName>
</protein>
<keyword evidence="4" id="KW-1185">Reference proteome</keyword>
<evidence type="ECO:0000313" key="4">
    <source>
        <dbReference type="Proteomes" id="UP000467249"/>
    </source>
</evidence>
<feature type="transmembrane region" description="Helical" evidence="2">
    <location>
        <begin position="19"/>
        <end position="40"/>
    </location>
</feature>
<dbReference type="AlphaFoldDB" id="A0A6N4W5W3"/>
<proteinExistence type="predicted"/>
<feature type="compositionally biased region" description="Low complexity" evidence="1">
    <location>
        <begin position="53"/>
        <end position="89"/>
    </location>
</feature>
<keyword evidence="2" id="KW-1133">Transmembrane helix</keyword>
<gene>
    <name evidence="3" type="ORF">MANY_14320</name>
</gene>
<keyword evidence="2" id="KW-0812">Transmembrane</keyword>
<dbReference type="RefSeq" id="WP_163803606.1">
    <property type="nucleotide sequence ID" value="NZ_AP022620.1"/>
</dbReference>
<organism evidence="3 4">
    <name type="scientific">Mycolicibacterium anyangense</name>
    <dbReference type="NCBI Taxonomy" id="1431246"/>
    <lineage>
        <taxon>Bacteria</taxon>
        <taxon>Bacillati</taxon>
        <taxon>Actinomycetota</taxon>
        <taxon>Actinomycetes</taxon>
        <taxon>Mycobacteriales</taxon>
        <taxon>Mycobacteriaceae</taxon>
        <taxon>Mycolicibacterium</taxon>
    </lineage>
</organism>
<sequence length="236" mass="23724">MSVHAPLDSDAHPRRGSRLWAATGAGAVLAAAGAVVAVTITAGSPDTLPVAQAAPSTTSTSSTTSAPATTSGSAAATTSASASASAAPTYKPDSKGYANTKARCDDTQTVMAYGRTERSLAVICVNPDGKLEYRGLRLRDDAAIQVSASRGADGTIIADNDGVTYSISPTVFLVSEGDSVIYRDSWIEFQQPGFSGERTSSASTAATATTSPTATVSTTTVTVTTSVTATTSKSGN</sequence>
<dbReference type="Proteomes" id="UP000467249">
    <property type="component" value="Chromosome"/>
</dbReference>
<accession>A0A6N4W5W3</accession>
<evidence type="ECO:0008006" key="5">
    <source>
        <dbReference type="Google" id="ProtNLM"/>
    </source>
</evidence>
<dbReference type="KEGG" id="many:MANY_14320"/>
<evidence type="ECO:0000256" key="1">
    <source>
        <dbReference type="SAM" id="MobiDB-lite"/>
    </source>
</evidence>
<reference evidence="3 4" key="1">
    <citation type="journal article" date="2019" name="Emerg. Microbes Infect.">
        <title>Comprehensive subspecies identification of 175 nontuberculous mycobacteria species based on 7547 genomic profiles.</title>
        <authorList>
            <person name="Matsumoto Y."/>
            <person name="Kinjo T."/>
            <person name="Motooka D."/>
            <person name="Nabeya D."/>
            <person name="Jung N."/>
            <person name="Uechi K."/>
            <person name="Horii T."/>
            <person name="Iida T."/>
            <person name="Fujita J."/>
            <person name="Nakamura S."/>
        </authorList>
    </citation>
    <scope>NUCLEOTIDE SEQUENCE [LARGE SCALE GENOMIC DNA]</scope>
    <source>
        <strain evidence="3 4">JCM 30275</strain>
    </source>
</reference>
<dbReference type="EMBL" id="AP022620">
    <property type="protein sequence ID" value="BBZ76095.1"/>
    <property type="molecule type" value="Genomic_DNA"/>
</dbReference>
<name>A0A6N4W5W3_9MYCO</name>
<evidence type="ECO:0000256" key="2">
    <source>
        <dbReference type="SAM" id="Phobius"/>
    </source>
</evidence>
<feature type="compositionally biased region" description="Low complexity" evidence="1">
    <location>
        <begin position="199"/>
        <end position="214"/>
    </location>
</feature>